<dbReference type="EMBL" id="SOEB01000005">
    <property type="protein sequence ID" value="TDX31293.1"/>
    <property type="molecule type" value="Genomic_DNA"/>
</dbReference>
<dbReference type="InterPro" id="IPR042047">
    <property type="entry name" value="SleB_dom1"/>
</dbReference>
<evidence type="ECO:0000256" key="1">
    <source>
        <dbReference type="SAM" id="SignalP"/>
    </source>
</evidence>
<keyword evidence="3" id="KW-0378">Hydrolase</keyword>
<dbReference type="AlphaFoldDB" id="A0A4R8FWK5"/>
<reference evidence="3 4" key="1">
    <citation type="submission" date="2019-03" db="EMBL/GenBank/DDBJ databases">
        <title>Genomic Encyclopedia of Type Strains, Phase IV (KMG-IV): sequencing the most valuable type-strain genomes for metagenomic binning, comparative biology and taxonomic classification.</title>
        <authorList>
            <person name="Goeker M."/>
        </authorList>
    </citation>
    <scope>NUCLEOTIDE SEQUENCE [LARGE SCALE GENOMIC DNA]</scope>
    <source>
        <strain evidence="3 4">JA181</strain>
    </source>
</reference>
<dbReference type="InterPro" id="IPR011105">
    <property type="entry name" value="Cell_wall_hydrolase_SleB"/>
</dbReference>
<dbReference type="Gene3D" id="1.10.10.2520">
    <property type="entry name" value="Cell wall hydrolase SleB, domain 1"/>
    <property type="match status" value="1"/>
</dbReference>
<protein>
    <submittedName>
        <fullName evidence="3">Cell wall hydrolase</fullName>
    </submittedName>
</protein>
<proteinExistence type="predicted"/>
<evidence type="ECO:0000313" key="4">
    <source>
        <dbReference type="Proteomes" id="UP000295484"/>
    </source>
</evidence>
<dbReference type="GO" id="GO:0016787">
    <property type="term" value="F:hydrolase activity"/>
    <property type="evidence" value="ECO:0007669"/>
    <property type="project" value="UniProtKB-KW"/>
</dbReference>
<sequence>MGRVSVRVAGLAAAAAFTLAGSAVLAEMTGSQSNDPTAVLGDNLARLLGAERAGLQRVGQRRIKRLAAPSKAREAVRYDPKWLDALPQAHGAAPWKCLTEALYFEARGETVKGQFAVAEVILNRVASPLYPDNVCAVVNQGTGQRNRCQFSYTCDGRAEHVSDQRLYARLGKVARLMLDGSPRVLTGGATHYHNHSVDPNWARRFARTASIGQHVFYRQPGALAAN</sequence>
<evidence type="ECO:0000259" key="2">
    <source>
        <dbReference type="Pfam" id="PF07486"/>
    </source>
</evidence>
<keyword evidence="1" id="KW-0732">Signal</keyword>
<organism evidence="3 4">
    <name type="scientific">Rhodovulum visakhapatnamense</name>
    <dbReference type="NCBI Taxonomy" id="364297"/>
    <lineage>
        <taxon>Bacteria</taxon>
        <taxon>Pseudomonadati</taxon>
        <taxon>Pseudomonadota</taxon>
        <taxon>Alphaproteobacteria</taxon>
        <taxon>Rhodobacterales</taxon>
        <taxon>Paracoccaceae</taxon>
        <taxon>Rhodovulum</taxon>
    </lineage>
</organism>
<accession>A0A4R8FWK5</accession>
<feature type="signal peptide" evidence="1">
    <location>
        <begin position="1"/>
        <end position="26"/>
    </location>
</feature>
<comment type="caution">
    <text evidence="3">The sequence shown here is derived from an EMBL/GenBank/DDBJ whole genome shotgun (WGS) entry which is preliminary data.</text>
</comment>
<dbReference type="Proteomes" id="UP000295484">
    <property type="component" value="Unassembled WGS sequence"/>
</dbReference>
<evidence type="ECO:0000313" key="3">
    <source>
        <dbReference type="EMBL" id="TDX31293.1"/>
    </source>
</evidence>
<dbReference type="Pfam" id="PF07486">
    <property type="entry name" value="Hydrolase_2"/>
    <property type="match status" value="1"/>
</dbReference>
<name>A0A4R8FWK5_9RHOB</name>
<feature type="chain" id="PRO_5020816792" evidence="1">
    <location>
        <begin position="27"/>
        <end position="226"/>
    </location>
</feature>
<feature type="domain" description="Cell wall hydrolase SleB" evidence="2">
    <location>
        <begin position="108"/>
        <end position="217"/>
    </location>
</feature>
<gene>
    <name evidence="3" type="ORF">EV657_105140</name>
</gene>